<dbReference type="AlphaFoldDB" id="A0A0A9FDZ3"/>
<protein>
    <submittedName>
        <fullName evidence="1">Uncharacterized protein</fullName>
    </submittedName>
</protein>
<organism evidence="1">
    <name type="scientific">Arundo donax</name>
    <name type="common">Giant reed</name>
    <name type="synonym">Donax arundinaceus</name>
    <dbReference type="NCBI Taxonomy" id="35708"/>
    <lineage>
        <taxon>Eukaryota</taxon>
        <taxon>Viridiplantae</taxon>
        <taxon>Streptophyta</taxon>
        <taxon>Embryophyta</taxon>
        <taxon>Tracheophyta</taxon>
        <taxon>Spermatophyta</taxon>
        <taxon>Magnoliopsida</taxon>
        <taxon>Liliopsida</taxon>
        <taxon>Poales</taxon>
        <taxon>Poaceae</taxon>
        <taxon>PACMAD clade</taxon>
        <taxon>Arundinoideae</taxon>
        <taxon>Arundineae</taxon>
        <taxon>Arundo</taxon>
    </lineage>
</organism>
<dbReference type="EMBL" id="GBRH01191418">
    <property type="protein sequence ID" value="JAE06478.1"/>
    <property type="molecule type" value="Transcribed_RNA"/>
</dbReference>
<name>A0A0A9FDZ3_ARUDO</name>
<sequence>MCNYILNIAVFHGYGKRTTLQKLTDLQINLASTFFRSIVIDSCLQDN</sequence>
<evidence type="ECO:0000313" key="1">
    <source>
        <dbReference type="EMBL" id="JAE06478.1"/>
    </source>
</evidence>
<reference evidence="1" key="2">
    <citation type="journal article" date="2015" name="Data Brief">
        <title>Shoot transcriptome of the giant reed, Arundo donax.</title>
        <authorList>
            <person name="Barrero R.A."/>
            <person name="Guerrero F.D."/>
            <person name="Moolhuijzen P."/>
            <person name="Goolsby J.A."/>
            <person name="Tidwell J."/>
            <person name="Bellgard S.E."/>
            <person name="Bellgard M.I."/>
        </authorList>
    </citation>
    <scope>NUCLEOTIDE SEQUENCE</scope>
    <source>
        <tissue evidence="1">Shoot tissue taken approximately 20 cm above the soil surface</tissue>
    </source>
</reference>
<accession>A0A0A9FDZ3</accession>
<reference evidence="1" key="1">
    <citation type="submission" date="2014-09" db="EMBL/GenBank/DDBJ databases">
        <authorList>
            <person name="Magalhaes I.L.F."/>
            <person name="Oliveira U."/>
            <person name="Santos F.R."/>
            <person name="Vidigal T.H.D.A."/>
            <person name="Brescovit A.D."/>
            <person name="Santos A.J."/>
        </authorList>
    </citation>
    <scope>NUCLEOTIDE SEQUENCE</scope>
    <source>
        <tissue evidence="1">Shoot tissue taken approximately 20 cm above the soil surface</tissue>
    </source>
</reference>
<proteinExistence type="predicted"/>